<dbReference type="AlphaFoldDB" id="A0A6P2D984"/>
<dbReference type="Gene3D" id="3.30.750.24">
    <property type="entry name" value="STAS domain"/>
    <property type="match status" value="1"/>
</dbReference>
<reference evidence="2 3" key="1">
    <citation type="submission" date="2019-05" db="EMBL/GenBank/DDBJ databases">
        <authorList>
            <consortium name="Science for Life Laboratories"/>
        </authorList>
    </citation>
    <scope>NUCLEOTIDE SEQUENCE [LARGE SCALE GENOMIC DNA]</scope>
    <source>
        <strain evidence="2">Soil9</strain>
    </source>
</reference>
<dbReference type="InterPro" id="IPR002645">
    <property type="entry name" value="STAS_dom"/>
</dbReference>
<keyword evidence="3" id="KW-1185">Reference proteome</keyword>
<dbReference type="CDD" id="cd07043">
    <property type="entry name" value="STAS_anti-anti-sigma_factors"/>
    <property type="match status" value="1"/>
</dbReference>
<organism evidence="2 3">
    <name type="scientific">Gemmata massiliana</name>
    <dbReference type="NCBI Taxonomy" id="1210884"/>
    <lineage>
        <taxon>Bacteria</taxon>
        <taxon>Pseudomonadati</taxon>
        <taxon>Planctomycetota</taxon>
        <taxon>Planctomycetia</taxon>
        <taxon>Gemmatales</taxon>
        <taxon>Gemmataceae</taxon>
        <taxon>Gemmata</taxon>
    </lineage>
</organism>
<dbReference type="KEGG" id="gms:SOIL9_09770"/>
<accession>A0A6P2D984</accession>
<sequence>MGSDEPIHVAVDPETGTSNLTLKGRITVDCARAFHKAALDLVAGGTNVRLSCEGAEFFDVSALQIFLSLGRELMKQRRRCDIVGVTGPLAADFRLVGLGGAVAQS</sequence>
<dbReference type="InterPro" id="IPR036513">
    <property type="entry name" value="STAS_dom_sf"/>
</dbReference>
<dbReference type="RefSeq" id="WP_162670975.1">
    <property type="nucleotide sequence ID" value="NZ_LR593886.1"/>
</dbReference>
<proteinExistence type="predicted"/>
<dbReference type="Proteomes" id="UP000464178">
    <property type="component" value="Chromosome"/>
</dbReference>
<dbReference type="PROSITE" id="PS50801">
    <property type="entry name" value="STAS"/>
    <property type="match status" value="1"/>
</dbReference>
<dbReference type="EMBL" id="LR593886">
    <property type="protein sequence ID" value="VTR96925.1"/>
    <property type="molecule type" value="Genomic_DNA"/>
</dbReference>
<evidence type="ECO:0000259" key="1">
    <source>
        <dbReference type="PROSITE" id="PS50801"/>
    </source>
</evidence>
<protein>
    <submittedName>
        <fullName evidence="2">: STAS_2</fullName>
    </submittedName>
</protein>
<dbReference type="Pfam" id="PF13466">
    <property type="entry name" value="STAS_2"/>
    <property type="match status" value="1"/>
</dbReference>
<gene>
    <name evidence="2" type="ORF">SOIL9_09770</name>
</gene>
<dbReference type="InterPro" id="IPR058548">
    <property type="entry name" value="MlaB-like_STAS"/>
</dbReference>
<name>A0A6P2D984_9BACT</name>
<evidence type="ECO:0000313" key="2">
    <source>
        <dbReference type="EMBL" id="VTR96925.1"/>
    </source>
</evidence>
<evidence type="ECO:0000313" key="3">
    <source>
        <dbReference type="Proteomes" id="UP000464178"/>
    </source>
</evidence>
<feature type="domain" description="STAS" evidence="1">
    <location>
        <begin position="7"/>
        <end position="105"/>
    </location>
</feature>
<dbReference type="SUPFAM" id="SSF52091">
    <property type="entry name" value="SpoIIaa-like"/>
    <property type="match status" value="1"/>
</dbReference>